<accession>A0A4Z0QYF9</accession>
<dbReference type="RefSeq" id="WP_135551671.1">
    <property type="nucleotide sequence ID" value="NZ_SPQQ01000013.1"/>
</dbReference>
<dbReference type="AlphaFoldDB" id="A0A4Z0QYF9"/>
<dbReference type="OrthoDB" id="3183239at2"/>
<feature type="transmembrane region" description="Helical" evidence="1">
    <location>
        <begin position="122"/>
        <end position="146"/>
    </location>
</feature>
<evidence type="ECO:0000256" key="1">
    <source>
        <dbReference type="SAM" id="Phobius"/>
    </source>
</evidence>
<keyword evidence="1" id="KW-1133">Transmembrane helix</keyword>
<dbReference type="InterPro" id="IPR009060">
    <property type="entry name" value="UBA-like_sf"/>
</dbReference>
<gene>
    <name evidence="2" type="ORF">E4K67_24850</name>
</gene>
<sequence>MTTLEQVEKLRAMANVSYDEAKTALDATNGDLLEAIIYLEKQGKVNAPIGGGYYSSEKQANISDKTYKNTGWEKQTKDSGGGTRIISLMKKLGSFCLKMIRRGNSNSFEVLQSEQVKVSVSVTAFALLLIFAPWITIPLLIIGLFFGFRYRFTGPDCSGNTVNKAMNSAADAAINLKKSMDK</sequence>
<keyword evidence="1" id="KW-0812">Transmembrane</keyword>
<name>A0A4Z0QYF9_9FIRM</name>
<evidence type="ECO:0000313" key="2">
    <source>
        <dbReference type="EMBL" id="TGE35548.1"/>
    </source>
</evidence>
<dbReference type="Gene3D" id="1.10.8.10">
    <property type="entry name" value="DNA helicase RuvA subunit, C-terminal domain"/>
    <property type="match status" value="1"/>
</dbReference>
<comment type="caution">
    <text evidence="2">The sequence shown here is derived from an EMBL/GenBank/DDBJ whole genome shotgun (WGS) entry which is preliminary data.</text>
</comment>
<protein>
    <submittedName>
        <fullName evidence="2">Ubiquitin</fullName>
    </submittedName>
</protein>
<organism evidence="2 3">
    <name type="scientific">Desulfosporosinus fructosivorans</name>
    <dbReference type="NCBI Taxonomy" id="2018669"/>
    <lineage>
        <taxon>Bacteria</taxon>
        <taxon>Bacillati</taxon>
        <taxon>Bacillota</taxon>
        <taxon>Clostridia</taxon>
        <taxon>Eubacteriales</taxon>
        <taxon>Desulfitobacteriaceae</taxon>
        <taxon>Desulfosporosinus</taxon>
    </lineage>
</organism>
<dbReference type="SUPFAM" id="SSF46934">
    <property type="entry name" value="UBA-like"/>
    <property type="match status" value="1"/>
</dbReference>
<keyword evidence="3" id="KW-1185">Reference proteome</keyword>
<proteinExistence type="predicted"/>
<reference evidence="2 3" key="1">
    <citation type="submission" date="2019-03" db="EMBL/GenBank/DDBJ databases">
        <title>Draft Genome Sequence of Desulfosporosinus fructosivorans Strain 63.6F, Isolated from Marine Sediment in the Baltic Sea.</title>
        <authorList>
            <person name="Hausmann B."/>
            <person name="Vandieken V."/>
            <person name="Pjevac P."/>
            <person name="Schreck K."/>
            <person name="Herbold C.W."/>
            <person name="Loy A."/>
        </authorList>
    </citation>
    <scope>NUCLEOTIDE SEQUENCE [LARGE SCALE GENOMIC DNA]</scope>
    <source>
        <strain evidence="2 3">63.6F</strain>
    </source>
</reference>
<dbReference type="Proteomes" id="UP000298460">
    <property type="component" value="Unassembled WGS sequence"/>
</dbReference>
<dbReference type="CDD" id="cd14360">
    <property type="entry name" value="UBA_NAC_like_bac"/>
    <property type="match status" value="1"/>
</dbReference>
<keyword evidence="1" id="KW-0472">Membrane</keyword>
<dbReference type="EMBL" id="SPQQ01000013">
    <property type="protein sequence ID" value="TGE35548.1"/>
    <property type="molecule type" value="Genomic_DNA"/>
</dbReference>
<evidence type="ECO:0000313" key="3">
    <source>
        <dbReference type="Proteomes" id="UP000298460"/>
    </source>
</evidence>